<dbReference type="PANTHER" id="PTHR35801:SF1">
    <property type="entry name" value="PHOSPHOSERINE PHOSPHATASE RSBX"/>
    <property type="match status" value="1"/>
</dbReference>
<gene>
    <name evidence="3" type="ORF">G5B42_00190</name>
</gene>
<keyword evidence="1" id="KW-0812">Transmembrane</keyword>
<dbReference type="SMART" id="SM00331">
    <property type="entry name" value="PP2C_SIG"/>
    <property type="match status" value="1"/>
</dbReference>
<dbReference type="InterPro" id="IPR039248">
    <property type="entry name" value="Ptase_RsbX"/>
</dbReference>
<dbReference type="InterPro" id="IPR036457">
    <property type="entry name" value="PPM-type-like_dom_sf"/>
</dbReference>
<dbReference type="Proteomes" id="UP000657177">
    <property type="component" value="Unassembled WGS sequence"/>
</dbReference>
<organism evidence="3 4">
    <name type="scientific">Capillibacterium thermochitinicola</name>
    <dbReference type="NCBI Taxonomy" id="2699427"/>
    <lineage>
        <taxon>Bacteria</taxon>
        <taxon>Bacillati</taxon>
        <taxon>Bacillota</taxon>
        <taxon>Capillibacterium</taxon>
    </lineage>
</organism>
<dbReference type="Gene3D" id="3.60.40.10">
    <property type="entry name" value="PPM-type phosphatase domain"/>
    <property type="match status" value="1"/>
</dbReference>
<feature type="domain" description="PPM-type phosphatase" evidence="2">
    <location>
        <begin position="415"/>
        <end position="624"/>
    </location>
</feature>
<proteinExistence type="predicted"/>
<evidence type="ECO:0000256" key="1">
    <source>
        <dbReference type="SAM" id="Phobius"/>
    </source>
</evidence>
<reference evidence="3" key="1">
    <citation type="submission" date="2020-06" db="EMBL/GenBank/DDBJ databases">
        <title>Novel chitinolytic bacterium.</title>
        <authorList>
            <person name="Ungkulpasvich U."/>
            <person name="Kosugi A."/>
            <person name="Uke A."/>
        </authorList>
    </citation>
    <scope>NUCLEOTIDE SEQUENCE</scope>
    <source>
        <strain evidence="3">UUS1-1</strain>
    </source>
</reference>
<dbReference type="AlphaFoldDB" id="A0A8J6HVL6"/>
<dbReference type="Pfam" id="PF07228">
    <property type="entry name" value="SpoIIE"/>
    <property type="match status" value="1"/>
</dbReference>
<comment type="caution">
    <text evidence="3">The sequence shown here is derived from an EMBL/GenBank/DDBJ whole genome shotgun (WGS) entry which is preliminary data.</text>
</comment>
<feature type="transmembrane region" description="Helical" evidence="1">
    <location>
        <begin position="43"/>
        <end position="72"/>
    </location>
</feature>
<keyword evidence="1" id="KW-1133">Transmembrane helix</keyword>
<dbReference type="PANTHER" id="PTHR35801">
    <property type="entry name" value="PHOSPHOSERINE PHOSPHATASE RSBX"/>
    <property type="match status" value="1"/>
</dbReference>
<feature type="transmembrane region" description="Helical" evidence="1">
    <location>
        <begin position="84"/>
        <end position="101"/>
    </location>
</feature>
<evidence type="ECO:0000313" key="3">
    <source>
        <dbReference type="EMBL" id="MBA2131982.1"/>
    </source>
</evidence>
<keyword evidence="4" id="KW-1185">Reference proteome</keyword>
<protein>
    <submittedName>
        <fullName evidence="3">SpoIIE family protein phosphatase</fullName>
    </submittedName>
</protein>
<dbReference type="InterPro" id="IPR001932">
    <property type="entry name" value="PPM-type_phosphatase-like_dom"/>
</dbReference>
<evidence type="ECO:0000313" key="4">
    <source>
        <dbReference type="Proteomes" id="UP000657177"/>
    </source>
</evidence>
<dbReference type="SUPFAM" id="SSF81606">
    <property type="entry name" value="PP2C-like"/>
    <property type="match status" value="1"/>
</dbReference>
<dbReference type="EMBL" id="JAAKDE010000001">
    <property type="protein sequence ID" value="MBA2131982.1"/>
    <property type="molecule type" value="Genomic_DNA"/>
</dbReference>
<keyword evidence="1" id="KW-0472">Membrane</keyword>
<dbReference type="Pfam" id="PF19732">
    <property type="entry name" value="SpoIIE_N"/>
    <property type="match status" value="1"/>
</dbReference>
<dbReference type="InterPro" id="IPR045768">
    <property type="entry name" value="SpoIIE_N"/>
</dbReference>
<name>A0A8J6HVL6_9FIRM</name>
<accession>A0A8J6HVL6</accession>
<dbReference type="RefSeq" id="WP_181338426.1">
    <property type="nucleotide sequence ID" value="NZ_JAAKDE010000001.1"/>
</dbReference>
<sequence>MKRAKQSKEEKALTFWLLALLLYLALAQFVLGSGVGGPIRLNYLFLFIVVMLASPRPAVLTGVTLSLLFLLADYALGQAKPWHLPWIGGSSLLMAFLPIYGKGRMVPAVVLPTAVCAVLWRQAPELWADLGQGLLALVAFLVIPTTTIGRWEKRFTAGLAGVAADNKKRVLWAETAARLRGLGAFFRELGRTFKPVPSEEAGAGKEEAFAVFQEIADQNCHSCSKYDFCWKERFYQTYRELFTLLGWVEMGVKVNLSHLKGHLAEECVKKETLLTTVNLVMEQERTGHYWRRRYAEAQFFLAERLTGVAGILNQMAETAAINLDYAPESEQKLSRALRKAGVAGAQISIVPGGNYGRTRLLVEKRPCGGAQECRLVVAPLLAKTLGWRLAVTSGECGREGEGRCHFCLAPEPEYEVHSAVVQVPKKGNQVSGDSQRMRIIREDLFLAMLSDGMGVGTAAARISRAAIKLMEEMLTAGFEKSFALQSLNSLLLLATPEEEFTTLDLLLFDRITGGVELFKVGSAPTYVKKGREVQVIRSASLPMGIVPRVDPEYYRDFLDDGDLVVMVSDGAASLSASKEDWILKALKRSNETAAEPLSQYLLELAWIEANGEIDDDLSIIVLQIAAGGRRAK</sequence>
<evidence type="ECO:0000259" key="2">
    <source>
        <dbReference type="SMART" id="SM00331"/>
    </source>
</evidence>